<evidence type="ECO:0000259" key="2">
    <source>
        <dbReference type="Pfam" id="PF24586"/>
    </source>
</evidence>
<feature type="domain" description="DUF7614" evidence="5">
    <location>
        <begin position="976"/>
        <end position="1109"/>
    </location>
</feature>
<evidence type="ECO:0000313" key="7">
    <source>
        <dbReference type="Proteomes" id="UP001163105"/>
    </source>
</evidence>
<evidence type="ECO:0000313" key="6">
    <source>
        <dbReference type="EMBL" id="KAJ6446298.1"/>
    </source>
</evidence>
<dbReference type="InterPro" id="IPR056030">
    <property type="entry name" value="DUF7611"/>
</dbReference>
<organism evidence="6 7">
    <name type="scientific">Purpureocillium lavendulum</name>
    <dbReference type="NCBI Taxonomy" id="1247861"/>
    <lineage>
        <taxon>Eukaryota</taxon>
        <taxon>Fungi</taxon>
        <taxon>Dikarya</taxon>
        <taxon>Ascomycota</taxon>
        <taxon>Pezizomycotina</taxon>
        <taxon>Sordariomycetes</taxon>
        <taxon>Hypocreomycetidae</taxon>
        <taxon>Hypocreales</taxon>
        <taxon>Ophiocordycipitaceae</taxon>
        <taxon>Purpureocillium</taxon>
    </lineage>
</organism>
<feature type="compositionally biased region" description="Low complexity" evidence="1">
    <location>
        <begin position="207"/>
        <end position="222"/>
    </location>
</feature>
<accession>A0AB34G5H0</accession>
<dbReference type="InterPro" id="IPR056031">
    <property type="entry name" value="DUF7612"/>
</dbReference>
<dbReference type="Pfam" id="PF24589">
    <property type="entry name" value="DUF7614"/>
    <property type="match status" value="1"/>
</dbReference>
<dbReference type="InterPro" id="IPR056032">
    <property type="entry name" value="DUF7613"/>
</dbReference>
<dbReference type="AlphaFoldDB" id="A0AB34G5H0"/>
<evidence type="ECO:0000256" key="1">
    <source>
        <dbReference type="SAM" id="MobiDB-lite"/>
    </source>
</evidence>
<proteinExistence type="predicted"/>
<feature type="domain" description="DUF7613" evidence="4">
    <location>
        <begin position="817"/>
        <end position="970"/>
    </location>
</feature>
<feature type="region of interest" description="Disordered" evidence="1">
    <location>
        <begin position="79"/>
        <end position="364"/>
    </location>
</feature>
<feature type="compositionally biased region" description="Basic residues" evidence="1">
    <location>
        <begin position="105"/>
        <end position="114"/>
    </location>
</feature>
<dbReference type="Pfam" id="PF24586">
    <property type="entry name" value="DUF7611"/>
    <property type="match status" value="1"/>
</dbReference>
<feature type="compositionally biased region" description="Basic and acidic residues" evidence="1">
    <location>
        <begin position="238"/>
        <end position="261"/>
    </location>
</feature>
<protein>
    <submittedName>
        <fullName evidence="6">Protein-tyrosine phosphatase</fullName>
    </submittedName>
</protein>
<feature type="compositionally biased region" description="Polar residues" evidence="1">
    <location>
        <begin position="293"/>
        <end position="305"/>
    </location>
</feature>
<feature type="region of interest" description="Disordered" evidence="1">
    <location>
        <begin position="1"/>
        <end position="44"/>
    </location>
</feature>
<sequence>MENEPPYTGDEGRSSRRGRLMGKLFGGKDKKASESSSQATLDAFLHSSADKLDVTHAPPPPPPSSLPKLAKLDTTISRYPQALAVNQQAQMNRPVAPGKYDPSRSPKKSPRPNKKGLIVRFADTYPEVIGEGGDESEVPVIEIGRNKRARPPPPPSHRNPLGASTRPPPAAQPPSTGSKDAFAPKPLSRTLTGYSSIYEPENDGEKAPSPAKQQQQSQNNAKMLVPGRAASARYLGTSDRRDENRRSFIEIHQAQMREAEGKAFAQAARTASVASQHNWVESDRPPAGPITGSPESMQAYSSSPEAQMKRAPAPGEYSPAGSIGSTASSSYPPSNPSQTNIAAPPLSNPAYSEGPPPSGPPLAARMASVRLNDAVGGDEALAAFVARTRHLFELFRLHAEAAKPLSSSSPRDCARAGLWWFLKGRMGLELAIRDRPTSPQSQMQNELDRQQAYTNLAKGYWTCEEVIPEILQGRRLRPDPEVENVIQGLVTALKKLSQSMKRNGILPPEEPFLPQTIDKSIWIDYPPLSQDMVALLSGNWGSSLTAMQHPMSTVELMDAFPLADTTDNFSYGRIMADVFLMEQGREAQRIYLPCILSVIRPQKQKGLIFMIASQNGSVQLAVQDNKNAGPVWEDLRWRSDTCSFDIKLPRGFILAVQLTQMDYKTVSSMYEFGSKIQATMNPRSDELVVFRNTLRSFQYMEAEPASRAFPKEPVPQCEVALFERIYRENGPAGPRNWHCGFRIAVITGPRTRTVNGVHHSFPPSLPVQFGFFRAEGDAPALSVKYESGRQRGRMVLTFTDEKERVKFHSLLTGTALNHDEKIFADVPIKSFIISQSIKEPLGVSPFSRMPWKAARVVNDEFTPSGGDQPPTVLADKLKVVLEYQNGTVTDRVNVAPGELRMRLEVSNAKVLRILRQPQQDISMSVSEAQVSKELPRNIADALQLLKANQTIRSYEFNNLKDLHDFQAALTGFEVIFDALAVTFGITRRRMVVPIHKKWEAGYTRIQLVRLEDRQLQLLAFFEDFQHGHCMNFVLKGTDVYESLHRGSKSGIRFVDAKFPLPRLPADKDDDFDDMAFVCLDLPDLPGEHDDITLMFEKESDRDRLIELLPAPVKGSSRISRLK</sequence>
<evidence type="ECO:0000259" key="3">
    <source>
        <dbReference type="Pfam" id="PF24587"/>
    </source>
</evidence>
<evidence type="ECO:0000259" key="5">
    <source>
        <dbReference type="Pfam" id="PF24589"/>
    </source>
</evidence>
<evidence type="ECO:0000259" key="4">
    <source>
        <dbReference type="Pfam" id="PF24588"/>
    </source>
</evidence>
<dbReference type="EMBL" id="JAQHRD010000001">
    <property type="protein sequence ID" value="KAJ6446298.1"/>
    <property type="molecule type" value="Genomic_DNA"/>
</dbReference>
<reference evidence="6" key="1">
    <citation type="submission" date="2023-01" db="EMBL/GenBank/DDBJ databases">
        <title>The growth and conidiation of Purpureocillium lavendulum are regulated by nitrogen source and histone H3K14 acetylation.</title>
        <authorList>
            <person name="Tang P."/>
            <person name="Han J."/>
            <person name="Zhang C."/>
            <person name="Tang P."/>
            <person name="Qi F."/>
            <person name="Zhang K."/>
            <person name="Liang L."/>
        </authorList>
    </citation>
    <scope>NUCLEOTIDE SEQUENCE</scope>
    <source>
        <strain evidence="6">YMF1.00683</strain>
    </source>
</reference>
<feature type="compositionally biased region" description="Polar residues" evidence="1">
    <location>
        <begin position="323"/>
        <end position="341"/>
    </location>
</feature>
<name>A0AB34G5H0_9HYPO</name>
<comment type="caution">
    <text evidence="6">The sequence shown here is derived from an EMBL/GenBank/DDBJ whole genome shotgun (WGS) entry which is preliminary data.</text>
</comment>
<dbReference type="InterPro" id="IPR056033">
    <property type="entry name" value="DUF7614"/>
</dbReference>
<dbReference type="Proteomes" id="UP001163105">
    <property type="component" value="Unassembled WGS sequence"/>
</dbReference>
<keyword evidence="7" id="KW-1185">Reference proteome</keyword>
<dbReference type="Pfam" id="PF24587">
    <property type="entry name" value="DUF7612"/>
    <property type="match status" value="1"/>
</dbReference>
<feature type="domain" description="DUF7611" evidence="2">
    <location>
        <begin position="525"/>
        <end position="680"/>
    </location>
</feature>
<dbReference type="Pfam" id="PF24588">
    <property type="entry name" value="DUF7613"/>
    <property type="match status" value="1"/>
</dbReference>
<gene>
    <name evidence="6" type="ORF">O9K51_01069</name>
</gene>
<feature type="compositionally biased region" description="Polar residues" evidence="1">
    <location>
        <begin position="79"/>
        <end position="91"/>
    </location>
</feature>
<feature type="region of interest" description="Disordered" evidence="1">
    <location>
        <begin position="50"/>
        <end position="69"/>
    </location>
</feature>
<feature type="domain" description="DUF7612" evidence="3">
    <location>
        <begin position="682"/>
        <end position="814"/>
    </location>
</feature>